<reference evidence="3 4" key="1">
    <citation type="journal article" date="2019" name="Int. J. Syst. Evol. Microbiol.">
        <title>The Global Catalogue of Microorganisms (GCM) 10K type strain sequencing project: providing services to taxonomists for standard genome sequencing and annotation.</title>
        <authorList>
            <consortium name="The Broad Institute Genomics Platform"/>
            <consortium name="The Broad Institute Genome Sequencing Center for Infectious Disease"/>
            <person name="Wu L."/>
            <person name="Ma J."/>
        </authorList>
    </citation>
    <scope>NUCLEOTIDE SEQUENCE [LARGE SCALE GENOMIC DNA]</scope>
    <source>
        <strain evidence="3 4">CGMCC 1.12554</strain>
    </source>
</reference>
<keyword evidence="2" id="KW-0812">Transmembrane</keyword>
<protein>
    <submittedName>
        <fullName evidence="3">Uncharacterized protein</fullName>
    </submittedName>
</protein>
<sequence>MPDDPSDDGHETEPPPDDDGELTASLGDERERTDPIDRTADETGAVDDEVQRRLREAYLNDEESVLVVTGVRSTERHVVVEFRPPHGGSTHVERFRAPRDGSLAESEAFLAFLDAAGVSPLDVDELAGTRVPATYDPDEGWRLDEAYVGGRGDGDEDDAAGAGLSARWNRTAEWLWTYRYWLVAVLLVGGELLFVAVIILLFA</sequence>
<comment type="caution">
    <text evidence="3">The sequence shown here is derived from an EMBL/GenBank/DDBJ whole genome shotgun (WGS) entry which is preliminary data.</text>
</comment>
<dbReference type="RefSeq" id="WP_256408215.1">
    <property type="nucleotide sequence ID" value="NZ_JANHDN010000002.1"/>
</dbReference>
<dbReference type="AlphaFoldDB" id="A0ABD6AN37"/>
<keyword evidence="2" id="KW-0472">Membrane</keyword>
<proteinExistence type="predicted"/>
<feature type="transmembrane region" description="Helical" evidence="2">
    <location>
        <begin position="180"/>
        <end position="202"/>
    </location>
</feature>
<keyword evidence="4" id="KW-1185">Reference proteome</keyword>
<dbReference type="EMBL" id="JBHTBL010000011">
    <property type="protein sequence ID" value="MFC7325487.1"/>
    <property type="molecule type" value="Genomic_DNA"/>
</dbReference>
<evidence type="ECO:0000313" key="4">
    <source>
        <dbReference type="Proteomes" id="UP001596545"/>
    </source>
</evidence>
<dbReference type="Proteomes" id="UP001596545">
    <property type="component" value="Unassembled WGS sequence"/>
</dbReference>
<evidence type="ECO:0000313" key="3">
    <source>
        <dbReference type="EMBL" id="MFC7325487.1"/>
    </source>
</evidence>
<evidence type="ECO:0000256" key="2">
    <source>
        <dbReference type="SAM" id="Phobius"/>
    </source>
</evidence>
<accession>A0ABD6AN37</accession>
<name>A0ABD6AN37_9EURY</name>
<evidence type="ECO:0000256" key="1">
    <source>
        <dbReference type="SAM" id="MobiDB-lite"/>
    </source>
</evidence>
<keyword evidence="2" id="KW-1133">Transmembrane helix</keyword>
<organism evidence="3 4">
    <name type="scientific">Halorubrum rutilum</name>
    <dbReference type="NCBI Taxonomy" id="1364933"/>
    <lineage>
        <taxon>Archaea</taxon>
        <taxon>Methanobacteriati</taxon>
        <taxon>Methanobacteriota</taxon>
        <taxon>Stenosarchaea group</taxon>
        <taxon>Halobacteria</taxon>
        <taxon>Halobacteriales</taxon>
        <taxon>Haloferacaceae</taxon>
        <taxon>Halorubrum</taxon>
    </lineage>
</organism>
<gene>
    <name evidence="3" type="ORF">ACFQMF_12950</name>
</gene>
<feature type="compositionally biased region" description="Basic and acidic residues" evidence="1">
    <location>
        <begin position="27"/>
        <end position="41"/>
    </location>
</feature>
<feature type="region of interest" description="Disordered" evidence="1">
    <location>
        <begin position="1"/>
        <end position="48"/>
    </location>
</feature>